<dbReference type="AlphaFoldDB" id="A0AA40F336"/>
<reference evidence="2" key="1">
    <citation type="submission" date="2023-06" db="EMBL/GenBank/DDBJ databases">
        <title>Genome-scale phylogeny and comparative genomics of the fungal order Sordariales.</title>
        <authorList>
            <consortium name="Lawrence Berkeley National Laboratory"/>
            <person name="Hensen N."/>
            <person name="Bonometti L."/>
            <person name="Westerberg I."/>
            <person name="Brannstrom I.O."/>
            <person name="Guillou S."/>
            <person name="Cros-Aarteil S."/>
            <person name="Calhoun S."/>
            <person name="Haridas S."/>
            <person name="Kuo A."/>
            <person name="Mondo S."/>
            <person name="Pangilinan J."/>
            <person name="Riley R."/>
            <person name="LaButti K."/>
            <person name="Andreopoulos B."/>
            <person name="Lipzen A."/>
            <person name="Chen C."/>
            <person name="Yanf M."/>
            <person name="Daum C."/>
            <person name="Ng V."/>
            <person name="Clum A."/>
            <person name="Steindorff A."/>
            <person name="Ohm R."/>
            <person name="Martin F."/>
            <person name="Silar P."/>
            <person name="Natvig D."/>
            <person name="Lalanne C."/>
            <person name="Gautier V."/>
            <person name="Ament-velasquez S.L."/>
            <person name="Kruys A."/>
            <person name="Hutchinson M.I."/>
            <person name="Powell A.J."/>
            <person name="Barry K."/>
            <person name="Miller A.N."/>
            <person name="Grigoriev I.V."/>
            <person name="Debuchy R."/>
            <person name="Gladieux P."/>
            <person name="Thoren M.H."/>
            <person name="Johannesson H."/>
        </authorList>
    </citation>
    <scope>NUCLEOTIDE SEQUENCE</scope>
    <source>
        <strain evidence="2">SMH3187-1</strain>
    </source>
</reference>
<dbReference type="EMBL" id="JAUKUD010000003">
    <property type="protein sequence ID" value="KAK0750318.1"/>
    <property type="molecule type" value="Genomic_DNA"/>
</dbReference>
<evidence type="ECO:0000313" key="3">
    <source>
        <dbReference type="Proteomes" id="UP001172155"/>
    </source>
</evidence>
<evidence type="ECO:0000313" key="2">
    <source>
        <dbReference type="EMBL" id="KAK0750318.1"/>
    </source>
</evidence>
<keyword evidence="3" id="KW-1185">Reference proteome</keyword>
<gene>
    <name evidence="2" type="ORF">B0T18DRAFT_408635</name>
</gene>
<feature type="region of interest" description="Disordered" evidence="1">
    <location>
        <begin position="37"/>
        <end position="57"/>
    </location>
</feature>
<protein>
    <submittedName>
        <fullName evidence="2">Uncharacterized protein</fullName>
    </submittedName>
</protein>
<sequence>METQMPRPQRRCAARRGIQTRAAWSWCWCGRAQGGTIGRPRDRGRRAARTGRWSMRR</sequence>
<accession>A0AA40F336</accession>
<evidence type="ECO:0000256" key="1">
    <source>
        <dbReference type="SAM" id="MobiDB-lite"/>
    </source>
</evidence>
<comment type="caution">
    <text evidence="2">The sequence shown here is derived from an EMBL/GenBank/DDBJ whole genome shotgun (WGS) entry which is preliminary data.</text>
</comment>
<proteinExistence type="predicted"/>
<organism evidence="2 3">
    <name type="scientific">Schizothecium vesticola</name>
    <dbReference type="NCBI Taxonomy" id="314040"/>
    <lineage>
        <taxon>Eukaryota</taxon>
        <taxon>Fungi</taxon>
        <taxon>Dikarya</taxon>
        <taxon>Ascomycota</taxon>
        <taxon>Pezizomycotina</taxon>
        <taxon>Sordariomycetes</taxon>
        <taxon>Sordariomycetidae</taxon>
        <taxon>Sordariales</taxon>
        <taxon>Schizotheciaceae</taxon>
        <taxon>Schizothecium</taxon>
    </lineage>
</organism>
<dbReference type="Proteomes" id="UP001172155">
    <property type="component" value="Unassembled WGS sequence"/>
</dbReference>
<name>A0AA40F336_9PEZI</name>
<feature type="compositionally biased region" description="Basic residues" evidence="1">
    <location>
        <begin position="42"/>
        <end position="57"/>
    </location>
</feature>